<evidence type="ECO:0000313" key="2">
    <source>
        <dbReference type="EMBL" id="EDM18687.1"/>
    </source>
</evidence>
<evidence type="ECO:0000313" key="3">
    <source>
        <dbReference type="Proteomes" id="UP000234681"/>
    </source>
</evidence>
<feature type="signal peptide" evidence="1">
    <location>
        <begin position="1"/>
        <end position="22"/>
    </location>
</feature>
<reference evidence="2 3" key="1">
    <citation type="submission" date="2005-09" db="EMBL/GenBank/DDBJ databases">
        <authorList>
            <person name="Mural R.J."/>
            <person name="Li P.W."/>
            <person name="Adams M.D."/>
            <person name="Amanatides P.G."/>
            <person name="Baden-Tillson H."/>
            <person name="Barnstead M."/>
            <person name="Chin S.H."/>
            <person name="Dew I."/>
            <person name="Evans C.A."/>
            <person name="Ferriera S."/>
            <person name="Flanigan M."/>
            <person name="Fosler C."/>
            <person name="Glodek A."/>
            <person name="Gu Z."/>
            <person name="Holt R.A."/>
            <person name="Jennings D."/>
            <person name="Kraft C.L."/>
            <person name="Lu F."/>
            <person name="Nguyen T."/>
            <person name="Nusskern D.R."/>
            <person name="Pfannkoch C.M."/>
            <person name="Sitter C."/>
            <person name="Sutton G.G."/>
            <person name="Venter J.C."/>
            <person name="Wang Z."/>
            <person name="Woodage T."/>
            <person name="Zheng X.H."/>
            <person name="Zhong F."/>
        </authorList>
    </citation>
    <scope>NUCLEOTIDE SEQUENCE [LARGE SCALE GENOMIC DNA]</scope>
    <source>
        <strain>BN</strain>
        <strain evidence="3">Sprague-Dawley</strain>
    </source>
</reference>
<dbReference type="Proteomes" id="UP000234681">
    <property type="component" value="Chromosome 9"/>
</dbReference>
<keyword evidence="1" id="KW-0732">Signal</keyword>
<gene>
    <name evidence="2" type="ORF">rCG_43648</name>
</gene>
<feature type="chain" id="PRO_5039896607" evidence="1">
    <location>
        <begin position="23"/>
        <end position="49"/>
    </location>
</feature>
<accession>A6JJ45</accession>
<proteinExistence type="predicted"/>
<dbReference type="AlphaFoldDB" id="A6JJ45"/>
<sequence>MLLLIWFYHCMCAWCLQTQAKAEEGVRSSGTAVKESCEQATIWRTLKCW</sequence>
<protein>
    <submittedName>
        <fullName evidence="2">RCG43648</fullName>
    </submittedName>
</protein>
<name>A6JJ45_RAT</name>
<dbReference type="EMBL" id="CH473987">
    <property type="protein sequence ID" value="EDM18687.1"/>
    <property type="molecule type" value="Genomic_DNA"/>
</dbReference>
<organism evidence="2 3">
    <name type="scientific">Rattus norvegicus</name>
    <name type="common">Rat</name>
    <dbReference type="NCBI Taxonomy" id="10116"/>
    <lineage>
        <taxon>Eukaryota</taxon>
        <taxon>Metazoa</taxon>
        <taxon>Chordata</taxon>
        <taxon>Craniata</taxon>
        <taxon>Vertebrata</taxon>
        <taxon>Euteleostomi</taxon>
        <taxon>Mammalia</taxon>
        <taxon>Eutheria</taxon>
        <taxon>Euarchontoglires</taxon>
        <taxon>Glires</taxon>
        <taxon>Rodentia</taxon>
        <taxon>Myomorpha</taxon>
        <taxon>Muroidea</taxon>
        <taxon>Muridae</taxon>
        <taxon>Murinae</taxon>
        <taxon>Rattus</taxon>
    </lineage>
</organism>
<evidence type="ECO:0000256" key="1">
    <source>
        <dbReference type="SAM" id="SignalP"/>
    </source>
</evidence>